<accession>A0ABZ2ZT75</accession>
<evidence type="ECO:0000313" key="2">
    <source>
        <dbReference type="Proteomes" id="UP001448858"/>
    </source>
</evidence>
<gene>
    <name evidence="1" type="ORF">AAE021_10470</name>
</gene>
<dbReference type="EMBL" id="CP151657">
    <property type="protein sequence ID" value="WZP14626.1"/>
    <property type="molecule type" value="Genomic_DNA"/>
</dbReference>
<protein>
    <submittedName>
        <fullName evidence="1">Cache domain-containing protein</fullName>
    </submittedName>
</protein>
<name>A0ABZ2ZT75_9MICC</name>
<dbReference type="RefSeq" id="WP_342022277.1">
    <property type="nucleotide sequence ID" value="NZ_CP151657.1"/>
</dbReference>
<evidence type="ECO:0000313" key="1">
    <source>
        <dbReference type="EMBL" id="WZP14626.1"/>
    </source>
</evidence>
<proteinExistence type="predicted"/>
<keyword evidence="2" id="KW-1185">Reference proteome</keyword>
<reference evidence="1 2" key="1">
    <citation type="submission" date="2024-04" db="EMBL/GenBank/DDBJ databases">
        <title>Arthrobacter sp. from Plains bison fecal sample.</title>
        <authorList>
            <person name="Ruzzini A."/>
        </authorList>
    </citation>
    <scope>NUCLEOTIDE SEQUENCE [LARGE SCALE GENOMIC DNA]</scope>
    <source>
        <strain evidence="1 2">EINP1</strain>
    </source>
</reference>
<dbReference type="CDD" id="cd12913">
    <property type="entry name" value="PDC1_MCP_like"/>
    <property type="match status" value="1"/>
</dbReference>
<dbReference type="Gene3D" id="3.30.450.20">
    <property type="entry name" value="PAS domain"/>
    <property type="match status" value="1"/>
</dbReference>
<organism evidence="1 2">
    <name type="scientific">Arthrobacter citreus</name>
    <dbReference type="NCBI Taxonomy" id="1670"/>
    <lineage>
        <taxon>Bacteria</taxon>
        <taxon>Bacillati</taxon>
        <taxon>Actinomycetota</taxon>
        <taxon>Actinomycetes</taxon>
        <taxon>Micrococcales</taxon>
        <taxon>Micrococcaceae</taxon>
        <taxon>Arthrobacter</taxon>
    </lineage>
</organism>
<dbReference type="Pfam" id="PF22673">
    <property type="entry name" value="MCP-like_PDC_1"/>
    <property type="match status" value="1"/>
</dbReference>
<sequence length="234" mass="25390">MTATSTPALKAANEIAAWMNALGQDVNKLAAETAALWLDHPTPLSITARETADIEALAREFLGAHSFAVGAGVIFSMEAIKNKDGGLEWWTKREHAIEKLEFDLEPGGERFYDYQNMPFFASAGRTGEPAAWGPYVDYLGLDEYILTHSAPIQRHGKFAGIAGCDIRIRDMEDIFMPALRTIPGDAALLNSSGRVVVGNSGAYLVGERIRSAPSDKILIPIDVPHLEFSLLCGS</sequence>
<dbReference type="Proteomes" id="UP001448858">
    <property type="component" value="Chromosome"/>
</dbReference>